<protein>
    <recommendedName>
        <fullName evidence="4 11">Trigger factor</fullName>
        <shortName evidence="11">TF</shortName>
        <ecNumber evidence="3 11">5.2.1.8</ecNumber>
    </recommendedName>
    <alternativeName>
        <fullName evidence="10 11">PPIase</fullName>
    </alternativeName>
</protein>
<dbReference type="Gene3D" id="3.10.50.40">
    <property type="match status" value="1"/>
</dbReference>
<keyword evidence="17" id="KW-1185">Reference proteome</keyword>
<dbReference type="GO" id="GO:0051301">
    <property type="term" value="P:cell division"/>
    <property type="evidence" value="ECO:0007669"/>
    <property type="project" value="UniProtKB-KW"/>
</dbReference>
<evidence type="ECO:0000256" key="11">
    <source>
        <dbReference type="HAMAP-Rule" id="MF_00303"/>
    </source>
</evidence>
<dbReference type="Pfam" id="PF05697">
    <property type="entry name" value="Trigger_N"/>
    <property type="match status" value="1"/>
</dbReference>
<keyword evidence="6 11" id="KW-0697">Rotamase</keyword>
<dbReference type="InterPro" id="IPR027304">
    <property type="entry name" value="Trigger_fact/SurA_dom_sf"/>
</dbReference>
<evidence type="ECO:0000256" key="4">
    <source>
        <dbReference type="ARBA" id="ARBA00016902"/>
    </source>
</evidence>
<evidence type="ECO:0000256" key="9">
    <source>
        <dbReference type="ARBA" id="ARBA00023306"/>
    </source>
</evidence>
<dbReference type="OrthoDB" id="9767721at2"/>
<keyword evidence="8 11" id="KW-0413">Isomerase</keyword>
<sequence>MKSSVEVLEDNKVKVYVEVDESEFDKDIDKAFKVIAKEVNLPGFRAGKVPRKVLEARVGMGPAREQALRDAVPNYLAQAVKEHDVDLIAQPEVEITEGQESGPVEFDATCEVRPIITVPGYNGLRIELPSVEVSDDDITAAQEQELAREASLEPVERPAESGDFVIVDIAAERNGDEVIGLNTEDFSYEIGQGWVTDDFDEQLTGASAGDELTFTSTPKGTEEPADFVVKVQVVQTRELPELTDEWVDENMTEFATVAEWTESLRESLAEQKLSVARQQAGTKINDALAELVDIDPPESLVNADLNQRVQGTIQQFQSQGIDFEQWMQATGQDPESFIEGMRGQSEQAVKVDLALRAVAVAEEITVDDDELEREYARMAMQYNQKAKDIRKAYEQNDAVPELISQIVKSKAFDVLVHGCEYVDEAGNAIDADALIGHTHDHDEHDHDAADEPAADEATTEAATAEDA</sequence>
<evidence type="ECO:0000256" key="2">
    <source>
        <dbReference type="ARBA" id="ARBA00005464"/>
    </source>
</evidence>
<gene>
    <name evidence="11 16" type="primary">tig</name>
    <name evidence="16" type="ORF">YM304_18300</name>
</gene>
<dbReference type="InterPro" id="IPR001179">
    <property type="entry name" value="PPIase_FKBP_dom"/>
</dbReference>
<dbReference type="InterPro" id="IPR008880">
    <property type="entry name" value="Trigger_fac_C"/>
</dbReference>
<reference evidence="16 17" key="1">
    <citation type="journal article" date="2013" name="Int. J. Syst. Evol. Microbiol.">
        <title>Ilumatobacter nonamiense sp. nov. and Ilumatobacter coccineum sp. nov., isolated from seashore sand.</title>
        <authorList>
            <person name="Matsumoto A."/>
            <person name="Kasai H."/>
            <person name="Matsuo Y."/>
            <person name="Shizuri Y."/>
            <person name="Ichikawa N."/>
            <person name="Fujita N."/>
            <person name="Omura S."/>
            <person name="Takahashi Y."/>
        </authorList>
    </citation>
    <scope>NUCLEOTIDE SEQUENCE [LARGE SCALE GENOMIC DNA]</scope>
    <source>
        <strain evidence="17">NBRC 103263 / KCTC 29153 / YM16-304</strain>
    </source>
</reference>
<comment type="function">
    <text evidence="11">Involved in protein export. Acts as a chaperone by maintaining the newly synthesized protein in an open conformation. Functions as a peptidyl-prolyl cis-trans isomerase.</text>
</comment>
<dbReference type="PIRSF" id="PIRSF003095">
    <property type="entry name" value="Trigger_factor"/>
    <property type="match status" value="1"/>
</dbReference>
<dbReference type="PANTHER" id="PTHR30560:SF3">
    <property type="entry name" value="TRIGGER FACTOR-LIKE PROTEIN TIG, CHLOROPLASTIC"/>
    <property type="match status" value="1"/>
</dbReference>
<feature type="domain" description="Trigger factor ribosome-binding bacterial" evidence="14">
    <location>
        <begin position="1"/>
        <end position="143"/>
    </location>
</feature>
<dbReference type="InterPro" id="IPR005215">
    <property type="entry name" value="Trig_fac"/>
</dbReference>
<feature type="domain" description="PPIase FKBP-type" evidence="13">
    <location>
        <begin position="157"/>
        <end position="218"/>
    </location>
</feature>
<evidence type="ECO:0000256" key="1">
    <source>
        <dbReference type="ARBA" id="ARBA00000971"/>
    </source>
</evidence>
<dbReference type="InterPro" id="IPR037041">
    <property type="entry name" value="Trigger_fac_C_sf"/>
</dbReference>
<accession>A0A6C7E1Z6</accession>
<dbReference type="NCBIfam" id="TIGR00115">
    <property type="entry name" value="tig"/>
    <property type="match status" value="1"/>
</dbReference>
<evidence type="ECO:0000256" key="10">
    <source>
        <dbReference type="ARBA" id="ARBA00029986"/>
    </source>
</evidence>
<keyword evidence="9 11" id="KW-0131">Cell cycle</keyword>
<evidence type="ECO:0000259" key="13">
    <source>
        <dbReference type="Pfam" id="PF00254"/>
    </source>
</evidence>
<dbReference type="SUPFAM" id="SSF54534">
    <property type="entry name" value="FKBP-like"/>
    <property type="match status" value="1"/>
</dbReference>
<dbReference type="GO" id="GO:0043335">
    <property type="term" value="P:protein unfolding"/>
    <property type="evidence" value="ECO:0007669"/>
    <property type="project" value="TreeGrafter"/>
</dbReference>
<evidence type="ECO:0000259" key="14">
    <source>
        <dbReference type="Pfam" id="PF05697"/>
    </source>
</evidence>
<keyword evidence="11" id="KW-0963">Cytoplasm</keyword>
<dbReference type="EC" id="5.2.1.8" evidence="3 11"/>
<dbReference type="GO" id="GO:0005737">
    <property type="term" value="C:cytoplasm"/>
    <property type="evidence" value="ECO:0007669"/>
    <property type="project" value="UniProtKB-SubCell"/>
</dbReference>
<evidence type="ECO:0000256" key="7">
    <source>
        <dbReference type="ARBA" id="ARBA00023186"/>
    </source>
</evidence>
<dbReference type="PANTHER" id="PTHR30560">
    <property type="entry name" value="TRIGGER FACTOR CHAPERONE AND PEPTIDYL-PROLYL CIS/TRANS ISOMERASE"/>
    <property type="match status" value="1"/>
</dbReference>
<evidence type="ECO:0000259" key="15">
    <source>
        <dbReference type="Pfam" id="PF05698"/>
    </source>
</evidence>
<keyword evidence="7 11" id="KW-0143">Chaperone</keyword>
<dbReference type="GO" id="GO:0044183">
    <property type="term" value="F:protein folding chaperone"/>
    <property type="evidence" value="ECO:0007669"/>
    <property type="project" value="TreeGrafter"/>
</dbReference>
<dbReference type="GO" id="GO:0043022">
    <property type="term" value="F:ribosome binding"/>
    <property type="evidence" value="ECO:0007669"/>
    <property type="project" value="TreeGrafter"/>
</dbReference>
<evidence type="ECO:0000313" key="16">
    <source>
        <dbReference type="EMBL" id="BAN02144.1"/>
    </source>
</evidence>
<feature type="domain" description="Trigger factor C-terminal" evidence="15">
    <location>
        <begin position="256"/>
        <end position="416"/>
    </location>
</feature>
<dbReference type="SUPFAM" id="SSF109998">
    <property type="entry name" value="Triger factor/SurA peptide-binding domain-like"/>
    <property type="match status" value="1"/>
</dbReference>
<proteinExistence type="inferred from homology"/>
<dbReference type="KEGG" id="aym:YM304_18300"/>
<dbReference type="HAMAP" id="MF_00303">
    <property type="entry name" value="Trigger_factor_Tig"/>
    <property type="match status" value="1"/>
</dbReference>
<evidence type="ECO:0000256" key="6">
    <source>
        <dbReference type="ARBA" id="ARBA00023110"/>
    </source>
</evidence>
<comment type="similarity">
    <text evidence="2 11">Belongs to the FKBP-type PPIase family. Tig subfamily.</text>
</comment>
<comment type="domain">
    <text evidence="11">Consists of 3 domains; the N-terminus binds the ribosome, the middle domain has PPIase activity, while the C-terminus has intrinsic chaperone activity on its own.</text>
</comment>
<comment type="catalytic activity">
    <reaction evidence="1 11">
        <text>[protein]-peptidylproline (omega=180) = [protein]-peptidylproline (omega=0)</text>
        <dbReference type="Rhea" id="RHEA:16237"/>
        <dbReference type="Rhea" id="RHEA-COMP:10747"/>
        <dbReference type="Rhea" id="RHEA-COMP:10748"/>
        <dbReference type="ChEBI" id="CHEBI:83833"/>
        <dbReference type="ChEBI" id="CHEBI:83834"/>
        <dbReference type="EC" id="5.2.1.8"/>
    </reaction>
</comment>
<dbReference type="Pfam" id="PF00254">
    <property type="entry name" value="FKBP_C"/>
    <property type="match status" value="1"/>
</dbReference>
<dbReference type="Pfam" id="PF05698">
    <property type="entry name" value="Trigger_C"/>
    <property type="match status" value="1"/>
</dbReference>
<feature type="region of interest" description="Disordered" evidence="12">
    <location>
        <begin position="438"/>
        <end position="467"/>
    </location>
</feature>
<evidence type="ECO:0000256" key="12">
    <source>
        <dbReference type="SAM" id="MobiDB-lite"/>
    </source>
</evidence>
<dbReference type="AlphaFoldDB" id="A0A6C7E1Z6"/>
<evidence type="ECO:0000256" key="3">
    <source>
        <dbReference type="ARBA" id="ARBA00013194"/>
    </source>
</evidence>
<dbReference type="GO" id="GO:0015031">
    <property type="term" value="P:protein transport"/>
    <property type="evidence" value="ECO:0007669"/>
    <property type="project" value="UniProtKB-UniRule"/>
</dbReference>
<dbReference type="InterPro" id="IPR046357">
    <property type="entry name" value="PPIase_dom_sf"/>
</dbReference>
<dbReference type="InterPro" id="IPR036611">
    <property type="entry name" value="Trigger_fac_ribosome-bd_sf"/>
</dbReference>
<dbReference type="RefSeq" id="WP_015441391.1">
    <property type="nucleotide sequence ID" value="NC_020520.1"/>
</dbReference>
<keyword evidence="5 11" id="KW-0132">Cell division</keyword>
<dbReference type="GO" id="GO:0003755">
    <property type="term" value="F:peptidyl-prolyl cis-trans isomerase activity"/>
    <property type="evidence" value="ECO:0007669"/>
    <property type="project" value="UniProtKB-UniRule"/>
</dbReference>
<dbReference type="EMBL" id="AP012057">
    <property type="protein sequence ID" value="BAN02144.1"/>
    <property type="molecule type" value="Genomic_DNA"/>
</dbReference>
<evidence type="ECO:0000256" key="5">
    <source>
        <dbReference type="ARBA" id="ARBA00022618"/>
    </source>
</evidence>
<feature type="compositionally biased region" description="Acidic residues" evidence="12">
    <location>
        <begin position="450"/>
        <end position="467"/>
    </location>
</feature>
<evidence type="ECO:0000256" key="8">
    <source>
        <dbReference type="ARBA" id="ARBA00023235"/>
    </source>
</evidence>
<evidence type="ECO:0000313" key="17">
    <source>
        <dbReference type="Proteomes" id="UP000011863"/>
    </source>
</evidence>
<dbReference type="GO" id="GO:0051083">
    <property type="term" value="P:'de novo' cotranslational protein folding"/>
    <property type="evidence" value="ECO:0007669"/>
    <property type="project" value="TreeGrafter"/>
</dbReference>
<dbReference type="InterPro" id="IPR008881">
    <property type="entry name" value="Trigger_fac_ribosome-bd_bac"/>
</dbReference>
<dbReference type="Gene3D" id="1.10.3120.10">
    <property type="entry name" value="Trigger factor, C-terminal domain"/>
    <property type="match status" value="1"/>
</dbReference>
<feature type="compositionally biased region" description="Basic and acidic residues" evidence="12">
    <location>
        <begin position="438"/>
        <end position="449"/>
    </location>
</feature>
<comment type="subcellular location">
    <subcellularLocation>
        <location evidence="11">Cytoplasm</location>
    </subcellularLocation>
    <text evidence="11">About half TF is bound to the ribosome near the polypeptide exit tunnel while the other half is free in the cytoplasm.</text>
</comment>
<organism evidence="16 17">
    <name type="scientific">Ilumatobacter coccineus (strain NBRC 103263 / KCTC 29153 / YM16-304)</name>
    <dbReference type="NCBI Taxonomy" id="1313172"/>
    <lineage>
        <taxon>Bacteria</taxon>
        <taxon>Bacillati</taxon>
        <taxon>Actinomycetota</taxon>
        <taxon>Acidimicrobiia</taxon>
        <taxon>Acidimicrobiales</taxon>
        <taxon>Ilumatobacteraceae</taxon>
        <taxon>Ilumatobacter</taxon>
    </lineage>
</organism>
<dbReference type="Proteomes" id="UP000011863">
    <property type="component" value="Chromosome"/>
</dbReference>
<dbReference type="SUPFAM" id="SSF102735">
    <property type="entry name" value="Trigger factor ribosome-binding domain"/>
    <property type="match status" value="1"/>
</dbReference>
<dbReference type="Gene3D" id="3.30.70.1050">
    <property type="entry name" value="Trigger factor ribosome-binding domain"/>
    <property type="match status" value="1"/>
</dbReference>
<name>A0A6C7E1Z6_ILUCY</name>